<name>A0ABV6YIC6_UNCEI</name>
<proteinExistence type="predicted"/>
<dbReference type="Gene3D" id="1.20.1050.140">
    <property type="match status" value="1"/>
</dbReference>
<dbReference type="InterPro" id="IPR051278">
    <property type="entry name" value="HdrB/HdrD_reductase"/>
</dbReference>
<dbReference type="PANTHER" id="PTHR42947">
    <property type="entry name" value="COB--COM HETERODISULFIDE REDUCTASE SUBUNIT B 1"/>
    <property type="match status" value="1"/>
</dbReference>
<organism evidence="3 4">
    <name type="scientific">Eiseniibacteriota bacterium</name>
    <dbReference type="NCBI Taxonomy" id="2212470"/>
    <lineage>
        <taxon>Bacteria</taxon>
        <taxon>Candidatus Eiseniibacteriota</taxon>
    </lineage>
</organism>
<evidence type="ECO:0000313" key="3">
    <source>
        <dbReference type="EMBL" id="MFC1572084.1"/>
    </source>
</evidence>
<dbReference type="EMBL" id="JBHPKH010000003">
    <property type="protein sequence ID" value="MFC1572084.1"/>
    <property type="molecule type" value="Genomic_DNA"/>
</dbReference>
<evidence type="ECO:0000259" key="2">
    <source>
        <dbReference type="Pfam" id="PF02754"/>
    </source>
</evidence>
<feature type="domain" description="Cysteine-rich" evidence="2">
    <location>
        <begin position="148"/>
        <end position="235"/>
    </location>
</feature>
<dbReference type="InterPro" id="IPR004017">
    <property type="entry name" value="Cys_rich_dom"/>
</dbReference>
<evidence type="ECO:0000313" key="4">
    <source>
        <dbReference type="Proteomes" id="UP001593833"/>
    </source>
</evidence>
<reference evidence="3 4" key="1">
    <citation type="submission" date="2024-09" db="EMBL/GenBank/DDBJ databases">
        <authorList>
            <person name="D'Angelo T."/>
        </authorList>
    </citation>
    <scope>NUCLEOTIDE SEQUENCE [LARGE SCALE GENOMIC DNA]</scope>
    <source>
        <strain evidence="3">SAG AM-320-E07</strain>
    </source>
</reference>
<dbReference type="PANTHER" id="PTHR42947:SF1">
    <property type="entry name" value="COB--COM HETERODISULFIDE REDUCTASE SUBUNIT B 1"/>
    <property type="match status" value="1"/>
</dbReference>
<keyword evidence="4" id="KW-1185">Reference proteome</keyword>
<gene>
    <name evidence="3" type="ORF">ACFL6M_00640</name>
</gene>
<protein>
    <submittedName>
        <fullName evidence="3">CoB--CoM heterodisulfide reductase iron-sulfur subunit B family protein</fullName>
    </submittedName>
</protein>
<evidence type="ECO:0000256" key="1">
    <source>
        <dbReference type="ARBA" id="ARBA00023002"/>
    </source>
</evidence>
<dbReference type="Proteomes" id="UP001593833">
    <property type="component" value="Unassembled WGS sequence"/>
</dbReference>
<feature type="domain" description="Cysteine-rich" evidence="2">
    <location>
        <begin position="4"/>
        <end position="85"/>
    </location>
</feature>
<keyword evidence="1" id="KW-0560">Oxidoreductase</keyword>
<accession>A0ABV6YIC6</accession>
<comment type="caution">
    <text evidence="3">The sequence shown here is derived from an EMBL/GenBank/DDBJ whole genome shotgun (WGS) entry which is preliminary data.</text>
</comment>
<dbReference type="Pfam" id="PF02754">
    <property type="entry name" value="CCG"/>
    <property type="match status" value="2"/>
</dbReference>
<sequence>MKAVFFPGCLIPIKYPHMEASVRRTLPALGIEIIDLDGLTCCPDPIFFQASDKIGWLTVAARNLCQAEEAGLDFFTICSGCTGTLSEANHLLKEDEALRERINKRLARIGKEYRGTSEVRHIVAMIREKVGVDRVRESVKRPLTGVRVALHYGCHLLKPADIMRVDDPDDPQILHQLIEAIGAEPVPHDERFLCCGKACVDPNLPLEMTGSVLKSIKKTDIDCMGLICPTCFSSFDTGQLLIARKTGEKLDVPPVYYFQLLALAQGLAPEDVGLNRHRVKPLSLFEKIGVSI</sequence>